<gene>
    <name evidence="1" type="ORF">GIW13_06860</name>
</gene>
<keyword evidence="2" id="KW-1185">Reference proteome</keyword>
<reference evidence="1 2" key="1">
    <citation type="submission" date="2019-11" db="EMBL/GenBank/DDBJ databases">
        <title>Epiphytic Pseudomonas syringae from cherry orchards.</title>
        <authorList>
            <person name="Hulin M.T."/>
        </authorList>
    </citation>
    <scope>NUCLEOTIDE SEQUENCE [LARGE SCALE GENOMIC DNA]</scope>
    <source>
        <strain evidence="1 2">PA-5-11C</strain>
    </source>
</reference>
<protein>
    <submittedName>
        <fullName evidence="1">Uncharacterized protein</fullName>
    </submittedName>
</protein>
<evidence type="ECO:0000313" key="1">
    <source>
        <dbReference type="EMBL" id="MCF5318007.1"/>
    </source>
</evidence>
<dbReference type="Proteomes" id="UP000814078">
    <property type="component" value="Unassembled WGS sequence"/>
</dbReference>
<accession>A0ABS9FYZ0</accession>
<dbReference type="EMBL" id="WKCM01000008">
    <property type="protein sequence ID" value="MCF5318007.1"/>
    <property type="molecule type" value="Genomic_DNA"/>
</dbReference>
<comment type="caution">
    <text evidence="1">The sequence shown here is derived from an EMBL/GenBank/DDBJ whole genome shotgun (WGS) entry which is preliminary data.</text>
</comment>
<organism evidence="1 2">
    <name type="scientific">Pseudomonas simiae</name>
    <dbReference type="NCBI Taxonomy" id="321846"/>
    <lineage>
        <taxon>Bacteria</taxon>
        <taxon>Pseudomonadati</taxon>
        <taxon>Pseudomonadota</taxon>
        <taxon>Gammaproteobacteria</taxon>
        <taxon>Pseudomonadales</taxon>
        <taxon>Pseudomonadaceae</taxon>
        <taxon>Pseudomonas</taxon>
    </lineage>
</organism>
<proteinExistence type="predicted"/>
<sequence length="101" mass="10719">MNKQCLICDSSAVLTREAAKGLTVLIGLLNGAIEGAQRPHERSGQSALLSGQAAVAPAYPKARKEADEVVRFHLAGFDALCLRCGALFNEATEIKERLNPG</sequence>
<name>A0ABS9FYZ0_9PSED</name>
<evidence type="ECO:0000313" key="2">
    <source>
        <dbReference type="Proteomes" id="UP000814078"/>
    </source>
</evidence>
<dbReference type="RefSeq" id="WP_236267681.1">
    <property type="nucleotide sequence ID" value="NZ_WKCH01000051.1"/>
</dbReference>